<evidence type="ECO:0000256" key="1">
    <source>
        <dbReference type="SAM" id="MobiDB-lite"/>
    </source>
</evidence>
<name>A0A8S5S506_9CAUD</name>
<evidence type="ECO:0000313" key="2">
    <source>
        <dbReference type="EMBL" id="DAF46014.1"/>
    </source>
</evidence>
<proteinExistence type="predicted"/>
<accession>A0A8S5S506</accession>
<protein>
    <submittedName>
        <fullName evidence="2">Uncharacterized protein</fullName>
    </submittedName>
</protein>
<dbReference type="EMBL" id="BK032529">
    <property type="protein sequence ID" value="DAF46014.1"/>
    <property type="molecule type" value="Genomic_DNA"/>
</dbReference>
<reference evidence="2" key="1">
    <citation type="journal article" date="2021" name="Proc. Natl. Acad. Sci. U.S.A.">
        <title>A Catalog of Tens of Thousands of Viruses from Human Metagenomes Reveals Hidden Associations with Chronic Diseases.</title>
        <authorList>
            <person name="Tisza M.J."/>
            <person name="Buck C.B."/>
        </authorList>
    </citation>
    <scope>NUCLEOTIDE SEQUENCE</scope>
    <source>
        <strain evidence="2">CthAo37</strain>
    </source>
</reference>
<feature type="region of interest" description="Disordered" evidence="1">
    <location>
        <begin position="113"/>
        <end position="132"/>
    </location>
</feature>
<sequence length="132" mass="15289">MMEVMEELKRMICTELEDIAKKGEMSPGDLEAVYKLIVAKEKLLRIDELEEKLGYSEDGRRWRYSRDGESDGGSSYGRHYVRAHYSRDGRGRYSMDEGRTMLADQIRDMIDNSDLSQNQKGALRKAMEALQE</sequence>
<organism evidence="2">
    <name type="scientific">Myoviridae sp. cthAo37</name>
    <dbReference type="NCBI Taxonomy" id="2827701"/>
    <lineage>
        <taxon>Viruses</taxon>
        <taxon>Duplodnaviria</taxon>
        <taxon>Heunggongvirae</taxon>
        <taxon>Uroviricota</taxon>
        <taxon>Caudoviricetes</taxon>
    </lineage>
</organism>